<dbReference type="EMBL" id="OZ034820">
    <property type="protein sequence ID" value="CAL1400999.1"/>
    <property type="molecule type" value="Genomic_DNA"/>
</dbReference>
<proteinExistence type="predicted"/>
<evidence type="ECO:0000256" key="1">
    <source>
        <dbReference type="SAM" id="MobiDB-lite"/>
    </source>
</evidence>
<keyword evidence="3" id="KW-1185">Reference proteome</keyword>
<gene>
    <name evidence="2" type="ORF">LTRI10_LOCUS41085</name>
</gene>
<organism evidence="2 3">
    <name type="scientific">Linum trigynum</name>
    <dbReference type="NCBI Taxonomy" id="586398"/>
    <lineage>
        <taxon>Eukaryota</taxon>
        <taxon>Viridiplantae</taxon>
        <taxon>Streptophyta</taxon>
        <taxon>Embryophyta</taxon>
        <taxon>Tracheophyta</taxon>
        <taxon>Spermatophyta</taxon>
        <taxon>Magnoliopsida</taxon>
        <taxon>eudicotyledons</taxon>
        <taxon>Gunneridae</taxon>
        <taxon>Pentapetalae</taxon>
        <taxon>rosids</taxon>
        <taxon>fabids</taxon>
        <taxon>Malpighiales</taxon>
        <taxon>Linaceae</taxon>
        <taxon>Linum</taxon>
    </lineage>
</organism>
<feature type="region of interest" description="Disordered" evidence="1">
    <location>
        <begin position="1"/>
        <end position="75"/>
    </location>
</feature>
<protein>
    <submittedName>
        <fullName evidence="2">Uncharacterized protein</fullName>
    </submittedName>
</protein>
<sequence>MGGGSDAVYPAMMTPKADRHRPNRHWETGQGFGFKDGGWSDEEEGWGFDNQAWQKPQHGSRRDPQQGGHGLGRYDGYNSVYEGDDELMFRAKPPTIEFPKFNVQEDARLWIYVAERWFKNHPT</sequence>
<accession>A0AAV2FRQ0</accession>
<dbReference type="Proteomes" id="UP001497516">
    <property type="component" value="Chromosome 7"/>
</dbReference>
<dbReference type="AlphaFoldDB" id="A0AAV2FRQ0"/>
<reference evidence="2 3" key="1">
    <citation type="submission" date="2024-04" db="EMBL/GenBank/DDBJ databases">
        <authorList>
            <person name="Fracassetti M."/>
        </authorList>
    </citation>
    <scope>NUCLEOTIDE SEQUENCE [LARGE SCALE GENOMIC DNA]</scope>
</reference>
<evidence type="ECO:0000313" key="2">
    <source>
        <dbReference type="EMBL" id="CAL1400999.1"/>
    </source>
</evidence>
<name>A0AAV2FRQ0_9ROSI</name>
<evidence type="ECO:0000313" key="3">
    <source>
        <dbReference type="Proteomes" id="UP001497516"/>
    </source>
</evidence>